<feature type="compositionally biased region" description="Basic and acidic residues" evidence="1">
    <location>
        <begin position="466"/>
        <end position="486"/>
    </location>
</feature>
<feature type="compositionally biased region" description="Low complexity" evidence="1">
    <location>
        <begin position="288"/>
        <end position="300"/>
    </location>
</feature>
<evidence type="ECO:0000256" key="1">
    <source>
        <dbReference type="SAM" id="MobiDB-lite"/>
    </source>
</evidence>
<sequence length="509" mass="55189">MPPWGRPPGAAGSVGRYMEGMEDVHRYQEFDSEDEKYGAFVGSGFHKISPGRSSNPDELYFSDMDLRAWEQRNGHVYEDDYTYQEDEDAFDEAGLVSMSLAEYEENVFQGILEKVRQARKSGQADVQMTQEELEIYQSKIMRPKNPTERPQPAAEVPANATNYAGMSTSADLPNHSNDSSGLASVRSSSKPKQRASLFAPRPKKEKPSARKRSTSNATSAASVPNVAGPPAPAPGFVVPGPGGQQVYAPINSYTGRRAQKSVAPLGGVSSHTASRSSVKPAPQPRTPTTPTFSSRFTPSREMPGTFPSSPQRNTHTPTSTVQSARDQVVPPSYQQYPASDGPRQNVPVKAQDQSSSAPDPVKLVPFPVTQYQHQSTQPYKYHVPGQPISPQQTAQPTAAQVQYARRVVAGTGETYNNGMPRRVPVPTQGMSRSSPGFAGSQSDPAIAYQGSGTRPQLSESDDEVDVVPKPDSSSHKGRATRIDGKPGHTGGSSRDEERRKKSSRTKRKG</sequence>
<feature type="region of interest" description="Disordered" evidence="1">
    <location>
        <begin position="375"/>
        <end position="509"/>
    </location>
</feature>
<feature type="compositionally biased region" description="Basic residues" evidence="1">
    <location>
        <begin position="500"/>
        <end position="509"/>
    </location>
</feature>
<reference evidence="2" key="1">
    <citation type="journal article" date="2020" name="Stud. Mycol.">
        <title>101 Dothideomycetes genomes: a test case for predicting lifestyles and emergence of pathogens.</title>
        <authorList>
            <person name="Haridas S."/>
            <person name="Albert R."/>
            <person name="Binder M."/>
            <person name="Bloem J."/>
            <person name="Labutti K."/>
            <person name="Salamov A."/>
            <person name="Andreopoulos B."/>
            <person name="Baker S."/>
            <person name="Barry K."/>
            <person name="Bills G."/>
            <person name="Bluhm B."/>
            <person name="Cannon C."/>
            <person name="Castanera R."/>
            <person name="Culley D."/>
            <person name="Daum C."/>
            <person name="Ezra D."/>
            <person name="Gonzalez J."/>
            <person name="Henrissat B."/>
            <person name="Kuo A."/>
            <person name="Liang C."/>
            <person name="Lipzen A."/>
            <person name="Lutzoni F."/>
            <person name="Magnuson J."/>
            <person name="Mondo S."/>
            <person name="Nolan M."/>
            <person name="Ohm R."/>
            <person name="Pangilinan J."/>
            <person name="Park H.-J."/>
            <person name="Ramirez L."/>
            <person name="Alfaro M."/>
            <person name="Sun H."/>
            <person name="Tritt A."/>
            <person name="Yoshinaga Y."/>
            <person name="Zwiers L.-H."/>
            <person name="Turgeon B."/>
            <person name="Goodwin S."/>
            <person name="Spatafora J."/>
            <person name="Crous P."/>
            <person name="Grigoriev I."/>
        </authorList>
    </citation>
    <scope>NUCLEOTIDE SEQUENCE</scope>
    <source>
        <strain evidence="2">CBS 175.79</strain>
    </source>
</reference>
<feature type="compositionally biased region" description="Polar residues" evidence="1">
    <location>
        <begin position="306"/>
        <end position="325"/>
    </location>
</feature>
<dbReference type="OrthoDB" id="3932653at2759"/>
<feature type="compositionally biased region" description="Basic residues" evidence="1">
    <location>
        <begin position="201"/>
        <end position="213"/>
    </location>
</feature>
<name>A0A6A5XRW2_9PLEO</name>
<keyword evidence="3" id="KW-1185">Reference proteome</keyword>
<accession>A0A6A5XRW2</accession>
<evidence type="ECO:0000313" key="2">
    <source>
        <dbReference type="EMBL" id="KAF2016055.1"/>
    </source>
</evidence>
<organism evidence="2 3">
    <name type="scientific">Aaosphaeria arxii CBS 175.79</name>
    <dbReference type="NCBI Taxonomy" id="1450172"/>
    <lineage>
        <taxon>Eukaryota</taxon>
        <taxon>Fungi</taxon>
        <taxon>Dikarya</taxon>
        <taxon>Ascomycota</taxon>
        <taxon>Pezizomycotina</taxon>
        <taxon>Dothideomycetes</taxon>
        <taxon>Pleosporomycetidae</taxon>
        <taxon>Pleosporales</taxon>
        <taxon>Pleosporales incertae sedis</taxon>
        <taxon>Aaosphaeria</taxon>
    </lineage>
</organism>
<dbReference type="EMBL" id="ML978069">
    <property type="protein sequence ID" value="KAF2016055.1"/>
    <property type="molecule type" value="Genomic_DNA"/>
</dbReference>
<feature type="compositionally biased region" description="Polar residues" evidence="1">
    <location>
        <begin position="159"/>
        <end position="190"/>
    </location>
</feature>
<proteinExistence type="predicted"/>
<dbReference type="RefSeq" id="XP_033384394.1">
    <property type="nucleotide sequence ID" value="XM_033531981.1"/>
</dbReference>
<feature type="compositionally biased region" description="Low complexity" evidence="1">
    <location>
        <begin position="386"/>
        <end position="409"/>
    </location>
</feature>
<feature type="compositionally biased region" description="Low complexity" evidence="1">
    <location>
        <begin position="234"/>
        <end position="249"/>
    </location>
</feature>
<feature type="compositionally biased region" description="Polar residues" evidence="1">
    <location>
        <begin position="428"/>
        <end position="443"/>
    </location>
</feature>
<protein>
    <submittedName>
        <fullName evidence="2">Uncharacterized protein</fullName>
    </submittedName>
</protein>
<feature type="region of interest" description="Disordered" evidence="1">
    <location>
        <begin position="137"/>
        <end position="363"/>
    </location>
</feature>
<gene>
    <name evidence="2" type="ORF">BU24DRAFT_462256</name>
</gene>
<dbReference type="GeneID" id="54289378"/>
<evidence type="ECO:0000313" key="3">
    <source>
        <dbReference type="Proteomes" id="UP000799778"/>
    </source>
</evidence>
<dbReference type="Proteomes" id="UP000799778">
    <property type="component" value="Unassembled WGS sequence"/>
</dbReference>
<dbReference type="AlphaFoldDB" id="A0A6A5XRW2"/>